<feature type="transmembrane region" description="Helical" evidence="1">
    <location>
        <begin position="13"/>
        <end position="35"/>
    </location>
</feature>
<dbReference type="AlphaFoldDB" id="A0A6G0ZG11"/>
<keyword evidence="4" id="KW-1185">Reference proteome</keyword>
<dbReference type="PROSITE" id="PS50878">
    <property type="entry name" value="RT_POL"/>
    <property type="match status" value="1"/>
</dbReference>
<dbReference type="EMBL" id="VUJU01000500">
    <property type="protein sequence ID" value="KAF0770006.1"/>
    <property type="molecule type" value="Genomic_DNA"/>
</dbReference>
<evidence type="ECO:0000256" key="1">
    <source>
        <dbReference type="SAM" id="Phobius"/>
    </source>
</evidence>
<comment type="caution">
    <text evidence="3">The sequence shown here is derived from an EMBL/GenBank/DDBJ whole genome shotgun (WGS) entry which is preliminary data.</text>
</comment>
<reference evidence="3 4" key="1">
    <citation type="submission" date="2019-08" db="EMBL/GenBank/DDBJ databases">
        <title>Whole genome of Aphis craccivora.</title>
        <authorList>
            <person name="Voronova N.V."/>
            <person name="Shulinski R.S."/>
            <person name="Bandarenka Y.V."/>
            <person name="Zhorov D.G."/>
            <person name="Warner D."/>
        </authorList>
    </citation>
    <scope>NUCLEOTIDE SEQUENCE [LARGE SCALE GENOMIC DNA]</scope>
    <source>
        <strain evidence="3">180601</strain>
        <tissue evidence="3">Whole Body</tissue>
    </source>
</reference>
<feature type="non-terminal residue" evidence="3">
    <location>
        <position position="1"/>
    </location>
</feature>
<keyword evidence="1" id="KW-1133">Transmembrane helix</keyword>
<dbReference type="Proteomes" id="UP000478052">
    <property type="component" value="Unassembled WGS sequence"/>
</dbReference>
<dbReference type="OrthoDB" id="6775361at2759"/>
<name>A0A6G0ZG11_APHCR</name>
<evidence type="ECO:0000313" key="4">
    <source>
        <dbReference type="Proteomes" id="UP000478052"/>
    </source>
</evidence>
<dbReference type="Pfam" id="PF00078">
    <property type="entry name" value="RVT_1"/>
    <property type="match status" value="1"/>
</dbReference>
<feature type="domain" description="Reverse transcriptase" evidence="2">
    <location>
        <begin position="1"/>
        <end position="75"/>
    </location>
</feature>
<keyword evidence="1" id="KW-0812">Transmembrane</keyword>
<dbReference type="InterPro" id="IPR000477">
    <property type="entry name" value="RT_dom"/>
</dbReference>
<organism evidence="3 4">
    <name type="scientific">Aphis craccivora</name>
    <name type="common">Cowpea aphid</name>
    <dbReference type="NCBI Taxonomy" id="307492"/>
    <lineage>
        <taxon>Eukaryota</taxon>
        <taxon>Metazoa</taxon>
        <taxon>Ecdysozoa</taxon>
        <taxon>Arthropoda</taxon>
        <taxon>Hexapoda</taxon>
        <taxon>Insecta</taxon>
        <taxon>Pterygota</taxon>
        <taxon>Neoptera</taxon>
        <taxon>Paraneoptera</taxon>
        <taxon>Hemiptera</taxon>
        <taxon>Sternorrhyncha</taxon>
        <taxon>Aphidomorpha</taxon>
        <taxon>Aphidoidea</taxon>
        <taxon>Aphididae</taxon>
        <taxon>Aphidini</taxon>
        <taxon>Aphis</taxon>
        <taxon>Aphis</taxon>
    </lineage>
</organism>
<gene>
    <name evidence="3" type="ORF">FWK35_00003034</name>
</gene>
<keyword evidence="1" id="KW-0472">Membrane</keyword>
<accession>A0A6G0ZG11</accession>
<proteinExistence type="predicted"/>
<protein>
    <recommendedName>
        <fullName evidence="2">Reverse transcriptase domain-containing protein</fullName>
    </recommendedName>
</protein>
<sequence length="75" mass="8642">TSGVPQSDHLSTLLFNIFINEILNVINSLHIYIFMDDLKLVKIINSHNNASGLQNYINNIQTWCSINHLLLIKHR</sequence>
<evidence type="ECO:0000259" key="2">
    <source>
        <dbReference type="PROSITE" id="PS50878"/>
    </source>
</evidence>
<evidence type="ECO:0000313" key="3">
    <source>
        <dbReference type="EMBL" id="KAF0770006.1"/>
    </source>
</evidence>